<reference evidence="3" key="2">
    <citation type="journal article" date="2020" name="Antonie Van Leeuwenhoek">
        <title>Labilibaculum antarcticum sp. nov., a novel facultative anaerobic, psychrotorelant bacterium isolated from marine sediment of Antarctica.</title>
        <authorList>
            <person name="Watanabe M."/>
            <person name="Kojima H."/>
            <person name="Fukui M."/>
        </authorList>
    </citation>
    <scope>NUCLEOTIDE SEQUENCE [LARGE SCALE GENOMIC DNA]</scope>
    <source>
        <strain evidence="3">SPP2</strain>
    </source>
</reference>
<evidence type="ECO:0000256" key="1">
    <source>
        <dbReference type="SAM" id="Phobius"/>
    </source>
</evidence>
<name>A0A1Y1CMT9_9BACT</name>
<dbReference type="Proteomes" id="UP000218267">
    <property type="component" value="Chromosome"/>
</dbReference>
<dbReference type="AlphaFoldDB" id="A0A1Y1CMT9"/>
<keyword evidence="1" id="KW-0812">Transmembrane</keyword>
<feature type="transmembrane region" description="Helical" evidence="1">
    <location>
        <begin position="7"/>
        <end position="30"/>
    </location>
</feature>
<evidence type="ECO:0000313" key="3">
    <source>
        <dbReference type="Proteomes" id="UP000218267"/>
    </source>
</evidence>
<dbReference type="PANTHER" id="PTHR30441">
    <property type="entry name" value="DUF748 DOMAIN-CONTAINING PROTEIN"/>
    <property type="match status" value="1"/>
</dbReference>
<sequence length="1035" mass="115351">MRIVKKLGITLLVLVFVVIIAAAIGLWYVFTPEKLTPIVNNQAKEYLDCTTSIEKVEPTFFSTYPFFGMELTNLCLTENNDSVKTDTLLYAKKCFASLDVLSYLFHDNIRLNPFLVENGYLNFKIDSQGNSNFDIFKSSSDSTEADSEASSFGNIDISNVVFKNFNANYTDETTFRKAAINHLNAALEFKYTDEKQYFDLDLQVNKLLFTTSDSMALCIDAKNCDLKMNSKGQDKNLFNSDLQLVCKEMSVSMAGDTILSKLKVDSHLPFSVNIAENSYDFKEAKLMVNDAQEVAFNGPVKIQSDNSIAIDIHYTTNELDVEKITALVPKVYSAPLKDLVAKGYAQVSGSVTGVYSDTNTPLVTTNLKYYKGEIKYEAYPRVKAIQLSMSAKVDVNKNQTSNITVTSSSAKILNSTVSVTGNISDIMETLQYDLYSKGDIHLADFQSFIPKDQNVIVRGLVNGNLHTRFSQSDLDQEKYHRIYLTGDFNTRNFDAIYNDSIKINLPSAKIKLNLPSQARADKNLLFANIKIDTPNFTTSLSPTMSAAAQNIELSVDINNLAKGASSPISSCNFKLGSFYAVADTLSVSANNANGRFEYTPSLNGKQEIALINSTMNSDKISIAGKDSILFDAKNLYAKTNLKYDDSQNKVLLKWQPEMAINFSDAIYNLSEQLKGEIPNISFTLNQDSMEIKKADLILGNSDFSLTGQLTDISKYLNDQALLKGNFNLVSKNTDVYQLMDIFNGMGSQDSTLAANKAVASEDDPFMVPKGIEIRLKTTIAMAVVNNHIIENIKGGLTVKDGTLILDQMGFTNKAANMQLTAMYRSDRTNHLFSGIDFHLLNIDVAELIALVPSVNTMIPMLKSFKGKGEFHLAGETYLKSDYSLKQSTIRGAAAFQGQKLTLMDTETFGMIAKKLLFKKKTVNVIDSLSVEMTLFKDEVDLYPFLIVMDNYKAVISGRHNMDNSFNYHISVTDTPLPIRLGLNVTGTIDNLKYDLVECKYKYLYNPKKQGALEKQTLRLKKLISESLKENVKEYE</sequence>
<accession>A0A1Y1CMT9</accession>
<dbReference type="GO" id="GO:0005886">
    <property type="term" value="C:plasma membrane"/>
    <property type="evidence" value="ECO:0007669"/>
    <property type="project" value="TreeGrafter"/>
</dbReference>
<keyword evidence="1" id="KW-1133">Transmembrane helix</keyword>
<dbReference type="InterPro" id="IPR052894">
    <property type="entry name" value="AsmA-related"/>
</dbReference>
<proteinExistence type="predicted"/>
<dbReference type="GO" id="GO:0090313">
    <property type="term" value="P:regulation of protein targeting to membrane"/>
    <property type="evidence" value="ECO:0007669"/>
    <property type="project" value="TreeGrafter"/>
</dbReference>
<keyword evidence="1" id="KW-0472">Membrane</keyword>
<dbReference type="KEGG" id="mbas:ALGA_3440"/>
<protein>
    <submittedName>
        <fullName evidence="2">Uncharacterized protein</fullName>
    </submittedName>
</protein>
<reference evidence="2 3" key="1">
    <citation type="journal article" date="2018" name="Mar. Genomics">
        <title>Complete genome sequence of Marinifilaceae bacterium strain SPP2, isolated from the Antarctic marine sediment.</title>
        <authorList>
            <person name="Watanabe M."/>
            <person name="Kojima H."/>
            <person name="Fukui M."/>
        </authorList>
    </citation>
    <scope>NUCLEOTIDE SEQUENCE [LARGE SCALE GENOMIC DNA]</scope>
    <source>
        <strain evidence="2 3">SPP2</strain>
    </source>
</reference>
<organism evidence="2 3">
    <name type="scientific">Labilibaculum antarcticum</name>
    <dbReference type="NCBI Taxonomy" id="1717717"/>
    <lineage>
        <taxon>Bacteria</taxon>
        <taxon>Pseudomonadati</taxon>
        <taxon>Bacteroidota</taxon>
        <taxon>Bacteroidia</taxon>
        <taxon>Marinilabiliales</taxon>
        <taxon>Marinifilaceae</taxon>
        <taxon>Labilibaculum</taxon>
    </lineage>
</organism>
<evidence type="ECO:0000313" key="2">
    <source>
        <dbReference type="EMBL" id="BAX81738.1"/>
    </source>
</evidence>
<dbReference type="PANTHER" id="PTHR30441:SF8">
    <property type="entry name" value="DUF748 DOMAIN-CONTAINING PROTEIN"/>
    <property type="match status" value="1"/>
</dbReference>
<dbReference type="EMBL" id="AP018042">
    <property type="protein sequence ID" value="BAX81738.1"/>
    <property type="molecule type" value="Genomic_DNA"/>
</dbReference>
<dbReference type="RefSeq" id="WP_162845480.1">
    <property type="nucleotide sequence ID" value="NZ_AP018042.1"/>
</dbReference>
<gene>
    <name evidence="2" type="ORF">ALGA_3440</name>
</gene>
<keyword evidence="3" id="KW-1185">Reference proteome</keyword>